<dbReference type="CDD" id="cd07714">
    <property type="entry name" value="RNaseJ_MBL-fold"/>
    <property type="match status" value="1"/>
</dbReference>
<dbReference type="InterPro" id="IPR030854">
    <property type="entry name" value="RNase_J_bac"/>
</dbReference>
<feature type="compositionally biased region" description="Polar residues" evidence="10">
    <location>
        <begin position="27"/>
        <end position="36"/>
    </location>
</feature>
<dbReference type="SMART" id="SM00849">
    <property type="entry name" value="Lactamase_B"/>
    <property type="match status" value="1"/>
</dbReference>
<evidence type="ECO:0000256" key="5">
    <source>
        <dbReference type="ARBA" id="ARBA00022801"/>
    </source>
</evidence>
<keyword evidence="7 9" id="KW-0269">Exonuclease</keyword>
<dbReference type="GO" id="GO:0006364">
    <property type="term" value="P:rRNA processing"/>
    <property type="evidence" value="ECO:0007669"/>
    <property type="project" value="UniProtKB-UniRule"/>
</dbReference>
<comment type="caution">
    <text evidence="9">Lacks conserved residue(s) required for the propagation of feature annotation.</text>
</comment>
<dbReference type="InterPro" id="IPR041636">
    <property type="entry name" value="RNase_J_C"/>
</dbReference>
<dbReference type="Pfam" id="PF00753">
    <property type="entry name" value="Lactamase_B"/>
    <property type="match status" value="1"/>
</dbReference>
<feature type="domain" description="Metallo-beta-lactamase" evidence="11">
    <location>
        <begin position="112"/>
        <end position="309"/>
    </location>
</feature>
<keyword evidence="8 9" id="KW-0694">RNA-binding</keyword>
<sequence length="653" mass="73693">MNINNNRHSGDKSGIGRSAFGVRPRRNVQTGQNTRSNTRRRVAPSTGSTILPTRTRTLSGESNRSEMGMVVGNHGRGLRRFKKPSASASASAALIGEDVVRVIPLGGVEEVGKNMTIVEYKDDIIIVDLGFQFPDEDEAPGVDYIIPDISYLEKRKKKIRGVFITHGHLDHIGGIPYMIERLGNPTIYTRRLTAAIIQKRQTEFPHLPRLNLEIIDKQTVIKLGDIQAKLFKVTHTIPDAMGVSVITPQGNIVFTGDFKIDHKDGEMLSFEKEIYEELGRDNNLLLLADSTNAWKPGFSFPEKQVHENIEEILRNQKGRLIIGTFASLLERMIFIINMSEKLGKKVVIEGRSMRTNMEIAMELDLIRPETTTIISAKDIDNYPKDKVIILATGAQGDQYAALMRMSKGEHKQIKLEPTDTIILSSSIVPGNEKRVQKLKDNLSRHGCKVVHYLVFDIHSSGHGYREECKWTIEKIKPRYFMPVHGYHQFLREHADVAVSAGVPMENIIIPDNGTVVEFRDRGRKLLILKEKMGGDIVMVDGLGSGSVSDVVIRDRQQLAQDGMFVIIAVLDTKNGKVRQSPDIVSRGFVYLKESQEMLRGARYLVKKSIEESTRRMKPINMEYIRNNLREELGKYLMQKTQKRPIILPVLIEV</sequence>
<dbReference type="NCBIfam" id="TIGR00649">
    <property type="entry name" value="MG423"/>
    <property type="match status" value="1"/>
</dbReference>
<dbReference type="GO" id="GO:0004521">
    <property type="term" value="F:RNA endonuclease activity"/>
    <property type="evidence" value="ECO:0007669"/>
    <property type="project" value="UniProtKB-UniRule"/>
</dbReference>
<keyword evidence="1 9" id="KW-0963">Cytoplasm</keyword>
<dbReference type="GO" id="GO:0003723">
    <property type="term" value="F:RNA binding"/>
    <property type="evidence" value="ECO:0007669"/>
    <property type="project" value="UniProtKB-UniRule"/>
</dbReference>
<keyword evidence="5 9" id="KW-0378">Hydrolase</keyword>
<dbReference type="AlphaFoldDB" id="A0A2H0RKI7"/>
<protein>
    <recommendedName>
        <fullName evidence="9">Ribonuclease J</fullName>
        <shortName evidence="9">RNase J</shortName>
        <ecNumber evidence="9">3.1.-.-</ecNumber>
    </recommendedName>
</protein>
<dbReference type="Pfam" id="PF17770">
    <property type="entry name" value="RNase_J_C"/>
    <property type="match status" value="1"/>
</dbReference>
<evidence type="ECO:0000256" key="6">
    <source>
        <dbReference type="ARBA" id="ARBA00022833"/>
    </source>
</evidence>
<dbReference type="GO" id="GO:0004534">
    <property type="term" value="F:5'-3' RNA exonuclease activity"/>
    <property type="evidence" value="ECO:0007669"/>
    <property type="project" value="UniProtKB-UniRule"/>
</dbReference>
<comment type="similarity">
    <text evidence="9">Belongs to the metallo-beta-lactamase superfamily. RNA-metabolizing metallo-beta-lactamase-like family. Bacterial RNase J subfamily.</text>
</comment>
<comment type="subunit">
    <text evidence="9">Homodimer, may be a subunit of the RNA degradosome.</text>
</comment>
<evidence type="ECO:0000256" key="4">
    <source>
        <dbReference type="ARBA" id="ARBA00022759"/>
    </source>
</evidence>
<keyword evidence="3" id="KW-0479">Metal-binding</keyword>
<dbReference type="InterPro" id="IPR055132">
    <property type="entry name" value="RNase_J_b_CASP"/>
</dbReference>
<dbReference type="PANTHER" id="PTHR43694">
    <property type="entry name" value="RIBONUCLEASE J"/>
    <property type="match status" value="1"/>
</dbReference>
<organism evidence="12 13">
    <name type="scientific">Candidatus Vogelbacteria bacterium CG10_big_fil_rev_8_21_14_0_10_45_14</name>
    <dbReference type="NCBI Taxonomy" id="1975042"/>
    <lineage>
        <taxon>Bacteria</taxon>
        <taxon>Candidatus Vogeliibacteriota</taxon>
    </lineage>
</organism>
<dbReference type="HAMAP" id="MF_01491">
    <property type="entry name" value="RNase_J_bact"/>
    <property type="match status" value="1"/>
</dbReference>
<dbReference type="InterPro" id="IPR042173">
    <property type="entry name" value="RNase_J_2"/>
</dbReference>
<evidence type="ECO:0000256" key="7">
    <source>
        <dbReference type="ARBA" id="ARBA00022839"/>
    </source>
</evidence>
<evidence type="ECO:0000256" key="2">
    <source>
        <dbReference type="ARBA" id="ARBA00022722"/>
    </source>
</evidence>
<dbReference type="InterPro" id="IPR004613">
    <property type="entry name" value="RNase_J"/>
</dbReference>
<dbReference type="Gene3D" id="3.60.15.10">
    <property type="entry name" value="Ribonuclease Z/Hydroxyacylglutathione hydrolase-like"/>
    <property type="match status" value="1"/>
</dbReference>
<evidence type="ECO:0000256" key="9">
    <source>
        <dbReference type="HAMAP-Rule" id="MF_01491"/>
    </source>
</evidence>
<dbReference type="Pfam" id="PF22505">
    <property type="entry name" value="RNase_J_b_CASP"/>
    <property type="match status" value="1"/>
</dbReference>
<dbReference type="GO" id="GO:0005737">
    <property type="term" value="C:cytoplasm"/>
    <property type="evidence" value="ECO:0007669"/>
    <property type="project" value="UniProtKB-SubCell"/>
</dbReference>
<evidence type="ECO:0000259" key="11">
    <source>
        <dbReference type="SMART" id="SM00849"/>
    </source>
</evidence>
<dbReference type="SUPFAM" id="SSF56281">
    <property type="entry name" value="Metallo-hydrolase/oxidoreductase"/>
    <property type="match status" value="1"/>
</dbReference>
<dbReference type="Proteomes" id="UP000230833">
    <property type="component" value="Unassembled WGS sequence"/>
</dbReference>
<evidence type="ECO:0000256" key="1">
    <source>
        <dbReference type="ARBA" id="ARBA00022490"/>
    </source>
</evidence>
<comment type="function">
    <text evidence="9">An RNase that has 5'-3' exonuclease and possibly endonuclease activity. Involved in maturation of rRNA and in some organisms also mRNA maturation and/or decay.</text>
</comment>
<comment type="subcellular location">
    <subcellularLocation>
        <location evidence="9">Cytoplasm</location>
    </subcellularLocation>
</comment>
<keyword evidence="9" id="KW-0698">rRNA processing</keyword>
<evidence type="ECO:0000256" key="10">
    <source>
        <dbReference type="SAM" id="MobiDB-lite"/>
    </source>
</evidence>
<dbReference type="InterPro" id="IPR036866">
    <property type="entry name" value="RibonucZ/Hydroxyglut_hydro"/>
</dbReference>
<dbReference type="InterPro" id="IPR001279">
    <property type="entry name" value="Metallo-B-lactamas"/>
</dbReference>
<dbReference type="GO" id="GO:0008270">
    <property type="term" value="F:zinc ion binding"/>
    <property type="evidence" value="ECO:0007669"/>
    <property type="project" value="InterPro"/>
</dbReference>
<dbReference type="EMBL" id="PCYL01000018">
    <property type="protein sequence ID" value="PIR46957.1"/>
    <property type="molecule type" value="Genomic_DNA"/>
</dbReference>
<evidence type="ECO:0000313" key="13">
    <source>
        <dbReference type="Proteomes" id="UP000230833"/>
    </source>
</evidence>
<dbReference type="InterPro" id="IPR011108">
    <property type="entry name" value="RMMBL"/>
</dbReference>
<evidence type="ECO:0000313" key="12">
    <source>
        <dbReference type="EMBL" id="PIR46957.1"/>
    </source>
</evidence>
<dbReference type="EC" id="3.1.-.-" evidence="9"/>
<dbReference type="Gene3D" id="3.40.50.10710">
    <property type="entry name" value="Metallo-hydrolase/oxidoreductase"/>
    <property type="match status" value="1"/>
</dbReference>
<dbReference type="PANTHER" id="PTHR43694:SF1">
    <property type="entry name" value="RIBONUCLEASE J"/>
    <property type="match status" value="1"/>
</dbReference>
<comment type="caution">
    <text evidence="12">The sequence shown here is derived from an EMBL/GenBank/DDBJ whole genome shotgun (WGS) entry which is preliminary data.</text>
</comment>
<keyword evidence="4 9" id="KW-0255">Endonuclease</keyword>
<evidence type="ECO:0000256" key="3">
    <source>
        <dbReference type="ARBA" id="ARBA00022723"/>
    </source>
</evidence>
<feature type="region of interest" description="Disordered" evidence="10">
    <location>
        <begin position="1"/>
        <end position="70"/>
    </location>
</feature>
<keyword evidence="6" id="KW-0862">Zinc</keyword>
<feature type="compositionally biased region" description="Polar residues" evidence="10">
    <location>
        <begin position="45"/>
        <end position="62"/>
    </location>
</feature>
<reference evidence="12 13" key="1">
    <citation type="submission" date="2017-09" db="EMBL/GenBank/DDBJ databases">
        <title>Depth-based differentiation of microbial function through sediment-hosted aquifers and enrichment of novel symbionts in the deep terrestrial subsurface.</title>
        <authorList>
            <person name="Probst A.J."/>
            <person name="Ladd B."/>
            <person name="Jarett J.K."/>
            <person name="Geller-Mcgrath D.E."/>
            <person name="Sieber C.M."/>
            <person name="Emerson J.B."/>
            <person name="Anantharaman K."/>
            <person name="Thomas B.C."/>
            <person name="Malmstrom R."/>
            <person name="Stieglmeier M."/>
            <person name="Klingl A."/>
            <person name="Woyke T."/>
            <person name="Ryan C.M."/>
            <person name="Banfield J.F."/>
        </authorList>
    </citation>
    <scope>NUCLEOTIDE SEQUENCE [LARGE SCALE GENOMIC DNA]</scope>
    <source>
        <strain evidence="12">CG10_big_fil_rev_8_21_14_0_10_45_14</strain>
    </source>
</reference>
<keyword evidence="2 9" id="KW-0540">Nuclease</keyword>
<gene>
    <name evidence="9" type="primary">rnj</name>
    <name evidence="12" type="ORF">COV07_01560</name>
</gene>
<dbReference type="Gene3D" id="3.10.20.580">
    <property type="match status" value="1"/>
</dbReference>
<accession>A0A2H0RKI7</accession>
<name>A0A2H0RKI7_9BACT</name>
<evidence type="ECO:0000256" key="8">
    <source>
        <dbReference type="ARBA" id="ARBA00022884"/>
    </source>
</evidence>
<proteinExistence type="inferred from homology"/>
<dbReference type="Pfam" id="PF07521">
    <property type="entry name" value="RMMBL"/>
    <property type="match status" value="1"/>
</dbReference>